<protein>
    <submittedName>
        <fullName evidence="2">Uncharacterized protein</fullName>
    </submittedName>
</protein>
<accession>A0ABP1NPM6</accession>
<feature type="compositionally biased region" description="Basic and acidic residues" evidence="1">
    <location>
        <begin position="392"/>
        <end position="421"/>
    </location>
</feature>
<feature type="region of interest" description="Disordered" evidence="1">
    <location>
        <begin position="1"/>
        <end position="517"/>
    </location>
</feature>
<evidence type="ECO:0000313" key="2">
    <source>
        <dbReference type="EMBL" id="CAL7943000.1"/>
    </source>
</evidence>
<feature type="compositionally biased region" description="Basic and acidic residues" evidence="1">
    <location>
        <begin position="239"/>
        <end position="304"/>
    </location>
</feature>
<feature type="compositionally biased region" description="Polar residues" evidence="1">
    <location>
        <begin position="1"/>
        <end position="22"/>
    </location>
</feature>
<evidence type="ECO:0000313" key="3">
    <source>
        <dbReference type="Proteomes" id="UP001642520"/>
    </source>
</evidence>
<organism evidence="2 3">
    <name type="scientific">Xylocopa violacea</name>
    <name type="common">Violet carpenter bee</name>
    <name type="synonym">Apis violacea</name>
    <dbReference type="NCBI Taxonomy" id="135666"/>
    <lineage>
        <taxon>Eukaryota</taxon>
        <taxon>Metazoa</taxon>
        <taxon>Ecdysozoa</taxon>
        <taxon>Arthropoda</taxon>
        <taxon>Hexapoda</taxon>
        <taxon>Insecta</taxon>
        <taxon>Pterygota</taxon>
        <taxon>Neoptera</taxon>
        <taxon>Endopterygota</taxon>
        <taxon>Hymenoptera</taxon>
        <taxon>Apocrita</taxon>
        <taxon>Aculeata</taxon>
        <taxon>Apoidea</taxon>
        <taxon>Anthophila</taxon>
        <taxon>Apidae</taxon>
        <taxon>Xylocopa</taxon>
        <taxon>Xylocopa</taxon>
    </lineage>
</organism>
<feature type="compositionally biased region" description="Basic and acidic residues" evidence="1">
    <location>
        <begin position="428"/>
        <end position="443"/>
    </location>
</feature>
<feature type="compositionally biased region" description="Basic and acidic residues" evidence="1">
    <location>
        <begin position="474"/>
        <end position="517"/>
    </location>
</feature>
<name>A0ABP1NPM6_XYLVO</name>
<feature type="compositionally biased region" description="Basic and acidic residues" evidence="1">
    <location>
        <begin position="88"/>
        <end position="111"/>
    </location>
</feature>
<evidence type="ECO:0000256" key="1">
    <source>
        <dbReference type="SAM" id="MobiDB-lite"/>
    </source>
</evidence>
<feature type="region of interest" description="Disordered" evidence="1">
    <location>
        <begin position="759"/>
        <end position="827"/>
    </location>
</feature>
<feature type="region of interest" description="Disordered" evidence="1">
    <location>
        <begin position="555"/>
        <end position="676"/>
    </location>
</feature>
<dbReference type="EMBL" id="CAXAJV020001293">
    <property type="protein sequence ID" value="CAL7943000.1"/>
    <property type="molecule type" value="Genomic_DNA"/>
</dbReference>
<feature type="compositionally biased region" description="Basic and acidic residues" evidence="1">
    <location>
        <begin position="615"/>
        <end position="629"/>
    </location>
</feature>
<feature type="compositionally biased region" description="Acidic residues" evidence="1">
    <location>
        <begin position="794"/>
        <end position="806"/>
    </location>
</feature>
<keyword evidence="3" id="KW-1185">Reference proteome</keyword>
<feature type="compositionally biased region" description="Basic and acidic residues" evidence="1">
    <location>
        <begin position="189"/>
        <end position="214"/>
    </location>
</feature>
<gene>
    <name evidence="2" type="ORF">XYLVIOL_LOCUS5835</name>
</gene>
<feature type="compositionally biased region" description="Basic and acidic residues" evidence="1">
    <location>
        <begin position="858"/>
        <end position="869"/>
    </location>
</feature>
<feature type="compositionally biased region" description="Basic and acidic residues" evidence="1">
    <location>
        <begin position="337"/>
        <end position="383"/>
    </location>
</feature>
<proteinExistence type="predicted"/>
<reference evidence="2 3" key="1">
    <citation type="submission" date="2024-08" db="EMBL/GenBank/DDBJ databases">
        <authorList>
            <person name="Will J Nash"/>
            <person name="Angela Man"/>
            <person name="Seanna McTaggart"/>
            <person name="Kendall Baker"/>
            <person name="Tom Barker"/>
            <person name="Leah Catchpole"/>
            <person name="Alex Durrant"/>
            <person name="Karim Gharbi"/>
            <person name="Naomi Irish"/>
            <person name="Gemy Kaithakottil"/>
            <person name="Debby Ku"/>
            <person name="Aaliyah Providence"/>
            <person name="Felix Shaw"/>
            <person name="David Swarbreck"/>
            <person name="Chris Watkins"/>
            <person name="Ann M. McCartney"/>
            <person name="Giulio Formenti"/>
            <person name="Alice Mouton"/>
            <person name="Noel Vella"/>
            <person name="Bjorn M von Reumont"/>
            <person name="Adriana Vella"/>
            <person name="Wilfried Haerty"/>
        </authorList>
    </citation>
    <scope>NUCLEOTIDE SEQUENCE [LARGE SCALE GENOMIC DNA]</scope>
</reference>
<feature type="region of interest" description="Disordered" evidence="1">
    <location>
        <begin position="846"/>
        <end position="869"/>
    </location>
</feature>
<feature type="compositionally biased region" description="Basic and acidic residues" evidence="1">
    <location>
        <begin position="23"/>
        <end position="35"/>
    </location>
</feature>
<feature type="compositionally biased region" description="Basic and acidic residues" evidence="1">
    <location>
        <begin position="122"/>
        <end position="182"/>
    </location>
</feature>
<feature type="compositionally biased region" description="Basic and acidic residues" evidence="1">
    <location>
        <begin position="64"/>
        <end position="77"/>
    </location>
</feature>
<comment type="caution">
    <text evidence="2">The sequence shown here is derived from an EMBL/GenBank/DDBJ whole genome shotgun (WGS) entry which is preliminary data.</text>
</comment>
<feature type="compositionally biased region" description="Basic and acidic residues" evidence="1">
    <location>
        <begin position="657"/>
        <end position="676"/>
    </location>
</feature>
<sequence length="869" mass="101688">MSRLRGSQTIKDGSKVVTSSSYTRDRFHDEQEDRPFTSYKNGSNRYHFGMTRQRNDEPSNNGRNCKEHANQDPDLLYKKSKQHFGAWDIKDIVQDDGYRTKKQTDRFEDPRLTNGRATNEPARQDRYDDHEEALSRDDRGRTGSVDREQTESHRSRLARPKNESKDETQRSDEREQLLRDIENLNVVEKSPDRGIRAMIERFKSREEEKLKSRQECNSLSPERESEYRSKNGGRGIGDVNDRDRGRMQKDDREDERRSGRSKLRELERFGQEETVRSRSTDRRAEKFNDAYADKKIASHGEEKSHRRHREVEDVDVPWRKDSPKRRSYVYDGNPEDFDVRLQRYERALVEPRRDPEPRRVSLKDSNADSGRKESFKEHADRQATRKSSFKTGDTKKSHSRDRESSLGRKTCFKDQENDLYRKNSFHGQEVDKKYFGSDPEHVSRRSSFKDQGYVGRKNPAKEQSSDYGRISSRNRNDEEERKRSLKGHTDGVSRITFKEHDADSTRIHSYKDQESDVGRVSFKDHTCDVGRKNSFKEKIVEFGGISYKDLDEDAEQKAGYNAQDNGPSKVSFRTVDEPRRRRSPNNRYVEFASVSVQCQDDEGRGSPPANDQDYDSERKGAFKERDSLSKRRGSPRSKSYEVVDKRTGRHSRPLTPPKREEPECREEPKDREEFDSKSWHENNRIFAVKYLRENARYRTNPEGRSEIERDPSPEMGILELDGRRHSNEGFVNEIEDAKHGCAKPDPYNFGDHVRDRNGATIIRIRSSPETTVERRRRRRPVQDAHAGRRRRYEPEDEEDSDEDEEDDRRPRGGRGVPTPSRRVWNYREGGVQITDVEEGQPCLQCGDTCSGFSPHTWRSRESLASERAS</sequence>
<dbReference type="Proteomes" id="UP001642520">
    <property type="component" value="Unassembled WGS sequence"/>
</dbReference>